<dbReference type="Pfam" id="PF04917">
    <property type="entry name" value="Shufflon_N"/>
    <property type="match status" value="1"/>
</dbReference>
<dbReference type="AlphaFoldDB" id="A0A6P2NR92"/>
<name>A0A6P2NR92_9BURK</name>
<reference evidence="2 3" key="1">
    <citation type="submission" date="2019-09" db="EMBL/GenBank/DDBJ databases">
        <authorList>
            <person name="Depoorter E."/>
        </authorList>
    </citation>
    <scope>NUCLEOTIDE SEQUENCE [LARGE SCALE GENOMIC DNA]</scope>
    <source>
        <strain evidence="2">LMG 13014</strain>
    </source>
</reference>
<organism evidence="2 3">
    <name type="scientific">Burkholderia aenigmatica</name>
    <dbReference type="NCBI Taxonomy" id="2015348"/>
    <lineage>
        <taxon>Bacteria</taxon>
        <taxon>Pseudomonadati</taxon>
        <taxon>Pseudomonadota</taxon>
        <taxon>Betaproteobacteria</taxon>
        <taxon>Burkholderiales</taxon>
        <taxon>Burkholderiaceae</taxon>
        <taxon>Burkholderia</taxon>
        <taxon>Burkholderia cepacia complex</taxon>
    </lineage>
</organism>
<sequence>MSEVLGVLFAIIVGLTFIPKLSTISQTASDNTRAASTAQQQLKLIDVGSDYIKKYSTNLQSVATSTSPAIITVPMLQAVNLLDGSFNATNPYGQTWQIAVLQPSPGNLQALVMSYGGTAMNDMTASKIAGLVGQPGGIIPKNDSGIYPGGAATAYGSWGGWTQSTANYPSVSGGHVAALLNFNNGQLSSNYLYRNAVPGQQQLNTMNTPVIYGPGAIGTLNQPCSPVGAFGRDSMGASLSCQGIDPNGKWQKASTSPNMYRYVFTSSTSWTVPSGVKSALVTMAGGGASGLGWRFASQYITGSSGGFVFSAPVNLTAGETLSVVVGKGAPGYGPLDSGRLAPPEYVYHIMVPPSNDDGLGGYPGERSQLISPSQGVLLECDGGSGATTVTADTINGGVLIPGPNNGAWAYSGLGTIPVPNRVAAGPYANGGGGPGACGYSAYGIGNPGQNAYTPDPAHNALSSGTYPGGLSPFGYGSGGSVSISGCRVDGPPNQANQGTCVWNNAGRDGVVIIDVLY</sequence>
<evidence type="ECO:0000313" key="2">
    <source>
        <dbReference type="EMBL" id="VWB97268.1"/>
    </source>
</evidence>
<dbReference type="InterPro" id="IPR007001">
    <property type="entry name" value="Shufflon_N"/>
</dbReference>
<accession>A0A6P2NR92</accession>
<proteinExistence type="predicted"/>
<evidence type="ECO:0000259" key="1">
    <source>
        <dbReference type="Pfam" id="PF04917"/>
    </source>
</evidence>
<protein>
    <submittedName>
        <fullName evidence="2">Type IV prepilin</fullName>
    </submittedName>
</protein>
<evidence type="ECO:0000313" key="3">
    <source>
        <dbReference type="Proteomes" id="UP000494261"/>
    </source>
</evidence>
<dbReference type="EMBL" id="CABVQC010000033">
    <property type="protein sequence ID" value="VWB97268.1"/>
    <property type="molecule type" value="Genomic_DNA"/>
</dbReference>
<dbReference type="RefSeq" id="WP_175024142.1">
    <property type="nucleotide sequence ID" value="NZ_CABVQC010000033.1"/>
</dbReference>
<feature type="domain" description="Bacterial shufflon protein N-terminal" evidence="1">
    <location>
        <begin position="37"/>
        <end position="211"/>
    </location>
</feature>
<gene>
    <name evidence="2" type="ORF">BLA13014_04545</name>
</gene>
<dbReference type="Proteomes" id="UP000494261">
    <property type="component" value="Unassembled WGS sequence"/>
</dbReference>